<proteinExistence type="predicted"/>
<evidence type="ECO:0000313" key="2">
    <source>
        <dbReference type="Proteomes" id="UP000230775"/>
    </source>
</evidence>
<name>A0A2H0WQ47_9BACT</name>
<dbReference type="Proteomes" id="UP000230775">
    <property type="component" value="Unassembled WGS sequence"/>
</dbReference>
<comment type="caution">
    <text evidence="1">The sequence shown here is derived from an EMBL/GenBank/DDBJ whole genome shotgun (WGS) entry which is preliminary data.</text>
</comment>
<organism evidence="1 2">
    <name type="scientific">Candidatus Shapirobacteria bacterium CG09_land_8_20_14_0_10_39_12</name>
    <dbReference type="NCBI Taxonomy" id="1974885"/>
    <lineage>
        <taxon>Bacteria</taxon>
        <taxon>Candidatus Shapironibacteriota</taxon>
    </lineage>
</organism>
<dbReference type="EMBL" id="PEZI01000021">
    <property type="protein sequence ID" value="PIS14776.1"/>
    <property type="molecule type" value="Genomic_DNA"/>
</dbReference>
<reference evidence="2" key="1">
    <citation type="submission" date="2017-09" db="EMBL/GenBank/DDBJ databases">
        <title>Depth-based differentiation of microbial function through sediment-hosted aquifers and enrichment of novel symbionts in the deep terrestrial subsurface.</title>
        <authorList>
            <person name="Probst A.J."/>
            <person name="Ladd B."/>
            <person name="Jarett J.K."/>
            <person name="Geller-Mcgrath D.E."/>
            <person name="Sieber C.M.K."/>
            <person name="Emerson J.B."/>
            <person name="Anantharaman K."/>
            <person name="Thomas B.C."/>
            <person name="Malmstrom R."/>
            <person name="Stieglmeier M."/>
            <person name="Klingl A."/>
            <person name="Woyke T."/>
            <person name="Ryan C.M."/>
            <person name="Banfield J.F."/>
        </authorList>
    </citation>
    <scope>NUCLEOTIDE SEQUENCE [LARGE SCALE GENOMIC DNA]</scope>
</reference>
<protein>
    <submittedName>
        <fullName evidence="1">Uncharacterized protein</fullName>
    </submittedName>
</protein>
<gene>
    <name evidence="1" type="ORF">COT64_00865</name>
</gene>
<evidence type="ECO:0000313" key="1">
    <source>
        <dbReference type="EMBL" id="PIS14776.1"/>
    </source>
</evidence>
<dbReference type="AlphaFoldDB" id="A0A2H0WQ47"/>
<sequence length="76" mass="8630">MSLPEYWRGSSERSRLGVKENITFSNPGTTPGVWLKGKFHRWSENGLTLIPVDAQHQLEAQKISPLKNRAVVLKRS</sequence>
<accession>A0A2H0WQ47</accession>